<dbReference type="InterPro" id="IPR033120">
    <property type="entry name" value="HOTDOG_ACOT"/>
</dbReference>
<keyword evidence="2" id="KW-0677">Repeat</keyword>
<feature type="compositionally biased region" description="Low complexity" evidence="5">
    <location>
        <begin position="33"/>
        <end position="42"/>
    </location>
</feature>
<evidence type="ECO:0000256" key="3">
    <source>
        <dbReference type="ARBA" id="ARBA00022801"/>
    </source>
</evidence>
<evidence type="ECO:0000256" key="4">
    <source>
        <dbReference type="ARBA" id="ARBA00022946"/>
    </source>
</evidence>
<evidence type="ECO:0000256" key="5">
    <source>
        <dbReference type="SAM" id="MobiDB-lite"/>
    </source>
</evidence>
<reference evidence="7" key="1">
    <citation type="journal article" date="2022" name="DNA Res.">
        <title>Genome analysis of five recently described species of the CUG-Ser clade uncovers Candida theae as a new hybrid lineage with pathogenic potential in the Candida parapsilosis species complex.</title>
        <authorList>
            <person name="Mixao V."/>
            <person name="Del Olmo V."/>
            <person name="Hegedusova E."/>
            <person name="Saus E."/>
            <person name="Pryszcz L."/>
            <person name="Cillingova A."/>
            <person name="Nosek J."/>
            <person name="Gabaldon T."/>
        </authorList>
    </citation>
    <scope>NUCLEOTIDE SEQUENCE</scope>
    <source>
        <strain evidence="7">CBS 10844</strain>
    </source>
</reference>
<comment type="similarity">
    <text evidence="1">Belongs to the acyl coenzyme A hydrolase family.</text>
</comment>
<dbReference type="PROSITE" id="PS51770">
    <property type="entry name" value="HOTDOG_ACOT"/>
    <property type="match status" value="2"/>
</dbReference>
<dbReference type="SUPFAM" id="SSF54637">
    <property type="entry name" value="Thioesterase/thiol ester dehydrase-isomerase"/>
    <property type="match status" value="2"/>
</dbReference>
<dbReference type="RefSeq" id="XP_049181241.1">
    <property type="nucleotide sequence ID" value="XM_049322645.1"/>
</dbReference>
<feature type="region of interest" description="Disordered" evidence="5">
    <location>
        <begin position="30"/>
        <end position="57"/>
    </location>
</feature>
<proteinExistence type="inferred from homology"/>
<feature type="domain" description="HotDog ACOT-type" evidence="6">
    <location>
        <begin position="333"/>
        <end position="484"/>
    </location>
</feature>
<dbReference type="PANTHER" id="PTHR12655">
    <property type="entry name" value="ACYL-COA THIOESTERASE"/>
    <property type="match status" value="1"/>
</dbReference>
<dbReference type="AlphaFoldDB" id="A0AAI9SYH5"/>
<dbReference type="CDD" id="cd03442">
    <property type="entry name" value="BFIT_BACH"/>
    <property type="match status" value="2"/>
</dbReference>
<dbReference type="GO" id="GO:0006637">
    <property type="term" value="P:acyl-CoA metabolic process"/>
    <property type="evidence" value="ECO:0007669"/>
    <property type="project" value="TreeGrafter"/>
</dbReference>
<dbReference type="InterPro" id="IPR029069">
    <property type="entry name" value="HotDog_dom_sf"/>
</dbReference>
<keyword evidence="8" id="KW-1185">Reference proteome</keyword>
<evidence type="ECO:0000256" key="2">
    <source>
        <dbReference type="ARBA" id="ARBA00022737"/>
    </source>
</evidence>
<dbReference type="FunFam" id="3.10.129.10:FF:000032">
    <property type="entry name" value="Acyl-CoA thioester hydrolase"/>
    <property type="match status" value="1"/>
</dbReference>
<keyword evidence="4" id="KW-0809">Transit peptide</keyword>
<protein>
    <recommendedName>
        <fullName evidence="6">HotDog ACOT-type domain-containing protein</fullName>
    </recommendedName>
</protein>
<dbReference type="Proteomes" id="UP001202479">
    <property type="component" value="Unassembled WGS sequence"/>
</dbReference>
<dbReference type="EMBL" id="JAHUZD010000028">
    <property type="protein sequence ID" value="KAI3405496.2"/>
    <property type="molecule type" value="Genomic_DNA"/>
</dbReference>
<evidence type="ECO:0000313" key="7">
    <source>
        <dbReference type="EMBL" id="KAI3405496.2"/>
    </source>
</evidence>
<dbReference type="GO" id="GO:0005739">
    <property type="term" value="C:mitochondrion"/>
    <property type="evidence" value="ECO:0007669"/>
    <property type="project" value="TreeGrafter"/>
</dbReference>
<accession>A0AAI9SYH5</accession>
<dbReference type="PANTHER" id="PTHR12655:SF0">
    <property type="entry name" value="ACYL-COENZYME A THIOESTERASE 9, MITOCHONDRIAL"/>
    <property type="match status" value="1"/>
</dbReference>
<keyword evidence="3" id="KW-0378">Hydrolase</keyword>
<comment type="caution">
    <text evidence="7">The sequence shown here is derived from an EMBL/GenBank/DDBJ whole genome shotgun (WGS) entry which is preliminary data.</text>
</comment>
<sequence>MIKTFGGFSKVKFRPIRNLQLLRYNTQPAKVKSTSSSATSSTQPNFHRPDSAGSHERADAADAAATILADLRDAQINPNKTLWLDALKEREKLSAQGKTIDSFTYVNPITTEVGEKTREDSFTYLLLPFKKDSWLCDAYINAFGRLRAGQLFQDLDALAGRIAYRHCSPAEPVNVTASVDRIYMVKKVDEITNYNFVLAGSVTWTGRSSMEITVKGYAFETDISEEDLSHGEDALADENVFLTANFTFVARNPITHKPFAINRLLPISEQDWIDYRRAESHNTKKKLMARNARMIEPTPEESRLIYDMWRSTKSIENEDDIKESNVNGLAFMKDTLQQSTLFMQPQYRNRHSYMIFGGYLLRQSFELAYCTAASFAKAGPRFVSLDSTTFKNPVPVGSVLSMNASVSYTEHLRSNDDTEDEVHSPFNFKLPAMNKISSNPEAFLSEPGTLIQVKVDTFTQHLVGANTRKPAGTFIYSFFVPKESYGEAQQQQQQQLRYCSVIPQTYSEMMTYISGRRRAYDTAQYVETLPKSNK</sequence>
<dbReference type="Gene3D" id="3.10.129.10">
    <property type="entry name" value="Hotdog Thioesterase"/>
    <property type="match status" value="2"/>
</dbReference>
<organism evidence="7 8">
    <name type="scientific">Candida oxycetoniae</name>
    <dbReference type="NCBI Taxonomy" id="497107"/>
    <lineage>
        <taxon>Eukaryota</taxon>
        <taxon>Fungi</taxon>
        <taxon>Dikarya</taxon>
        <taxon>Ascomycota</taxon>
        <taxon>Saccharomycotina</taxon>
        <taxon>Pichiomycetes</taxon>
        <taxon>Debaryomycetaceae</taxon>
        <taxon>Candida/Lodderomyces clade</taxon>
        <taxon>Candida</taxon>
    </lineage>
</organism>
<dbReference type="GeneID" id="73379131"/>
<feature type="compositionally biased region" description="Basic and acidic residues" evidence="5">
    <location>
        <begin position="47"/>
        <end position="57"/>
    </location>
</feature>
<evidence type="ECO:0000259" key="6">
    <source>
        <dbReference type="PROSITE" id="PS51770"/>
    </source>
</evidence>
<feature type="domain" description="HotDog ACOT-type" evidence="6">
    <location>
        <begin position="118"/>
        <end position="254"/>
    </location>
</feature>
<name>A0AAI9SYH5_9ASCO</name>
<evidence type="ECO:0000313" key="8">
    <source>
        <dbReference type="Proteomes" id="UP001202479"/>
    </source>
</evidence>
<dbReference type="GO" id="GO:0047617">
    <property type="term" value="F:fatty acyl-CoA hydrolase activity"/>
    <property type="evidence" value="ECO:0007669"/>
    <property type="project" value="TreeGrafter"/>
</dbReference>
<evidence type="ECO:0000256" key="1">
    <source>
        <dbReference type="ARBA" id="ARBA00010458"/>
    </source>
</evidence>
<gene>
    <name evidence="7" type="ORF">KGF56_001514</name>
</gene>